<keyword evidence="10" id="KW-1185">Reference proteome</keyword>
<protein>
    <submittedName>
        <fullName evidence="9">Sigma-70 family RNA polymerase sigma factor</fullName>
    </submittedName>
</protein>
<feature type="region of interest" description="Disordered" evidence="6">
    <location>
        <begin position="1"/>
        <end position="46"/>
    </location>
</feature>
<feature type="compositionally biased region" description="Low complexity" evidence="6">
    <location>
        <begin position="36"/>
        <end position="46"/>
    </location>
</feature>
<keyword evidence="2" id="KW-0805">Transcription regulation</keyword>
<dbReference type="Pfam" id="PF08281">
    <property type="entry name" value="Sigma70_r4_2"/>
    <property type="match status" value="1"/>
</dbReference>
<keyword evidence="4" id="KW-0238">DNA-binding</keyword>
<dbReference type="RefSeq" id="WP_377304971.1">
    <property type="nucleotide sequence ID" value="NZ_CP180191.1"/>
</dbReference>
<dbReference type="InterPro" id="IPR013249">
    <property type="entry name" value="RNA_pol_sigma70_r4_t2"/>
</dbReference>
<dbReference type="InterPro" id="IPR007627">
    <property type="entry name" value="RNA_pol_sigma70_r2"/>
</dbReference>
<keyword evidence="3" id="KW-0731">Sigma factor</keyword>
<accession>A0ABV7H7P9</accession>
<dbReference type="PANTHER" id="PTHR43133">
    <property type="entry name" value="RNA POLYMERASE ECF-TYPE SIGMA FACTO"/>
    <property type="match status" value="1"/>
</dbReference>
<name>A0ABV7H7P9_9BURK</name>
<dbReference type="InterPro" id="IPR039425">
    <property type="entry name" value="RNA_pol_sigma-70-like"/>
</dbReference>
<proteinExistence type="inferred from homology"/>
<dbReference type="Gene3D" id="1.10.1740.10">
    <property type="match status" value="1"/>
</dbReference>
<dbReference type="Proteomes" id="UP001595556">
    <property type="component" value="Unassembled WGS sequence"/>
</dbReference>
<comment type="caution">
    <text evidence="9">The sequence shown here is derived from an EMBL/GenBank/DDBJ whole genome shotgun (WGS) entry which is preliminary data.</text>
</comment>
<evidence type="ECO:0000313" key="10">
    <source>
        <dbReference type="Proteomes" id="UP001595556"/>
    </source>
</evidence>
<organism evidence="9 10">
    <name type="scientific">Piscinibacterium candidicorallinum</name>
    <dbReference type="NCBI Taxonomy" id="1793872"/>
    <lineage>
        <taxon>Bacteria</taxon>
        <taxon>Pseudomonadati</taxon>
        <taxon>Pseudomonadota</taxon>
        <taxon>Betaproteobacteria</taxon>
        <taxon>Burkholderiales</taxon>
        <taxon>Piscinibacterium</taxon>
    </lineage>
</organism>
<evidence type="ECO:0000256" key="4">
    <source>
        <dbReference type="ARBA" id="ARBA00023125"/>
    </source>
</evidence>
<evidence type="ECO:0000256" key="1">
    <source>
        <dbReference type="ARBA" id="ARBA00010641"/>
    </source>
</evidence>
<feature type="domain" description="RNA polymerase sigma-70 region 2" evidence="7">
    <location>
        <begin position="73"/>
        <end position="141"/>
    </location>
</feature>
<dbReference type="SUPFAM" id="SSF88946">
    <property type="entry name" value="Sigma2 domain of RNA polymerase sigma factors"/>
    <property type="match status" value="1"/>
</dbReference>
<dbReference type="Gene3D" id="1.10.10.10">
    <property type="entry name" value="Winged helix-like DNA-binding domain superfamily/Winged helix DNA-binding domain"/>
    <property type="match status" value="1"/>
</dbReference>
<comment type="similarity">
    <text evidence="1">Belongs to the sigma-70 factor family. ECF subfamily.</text>
</comment>
<evidence type="ECO:0000256" key="3">
    <source>
        <dbReference type="ARBA" id="ARBA00023082"/>
    </source>
</evidence>
<dbReference type="InterPro" id="IPR036388">
    <property type="entry name" value="WH-like_DNA-bd_sf"/>
</dbReference>
<gene>
    <name evidence="9" type="ORF">ACFOEN_14065</name>
</gene>
<evidence type="ECO:0000313" key="9">
    <source>
        <dbReference type="EMBL" id="MFC3148753.1"/>
    </source>
</evidence>
<dbReference type="EMBL" id="JBHRTI010000007">
    <property type="protein sequence ID" value="MFC3148753.1"/>
    <property type="molecule type" value="Genomic_DNA"/>
</dbReference>
<evidence type="ECO:0000256" key="2">
    <source>
        <dbReference type="ARBA" id="ARBA00023015"/>
    </source>
</evidence>
<dbReference type="InterPro" id="IPR013325">
    <property type="entry name" value="RNA_pol_sigma_r2"/>
</dbReference>
<dbReference type="InterPro" id="IPR014284">
    <property type="entry name" value="RNA_pol_sigma-70_dom"/>
</dbReference>
<dbReference type="Pfam" id="PF04542">
    <property type="entry name" value="Sigma70_r2"/>
    <property type="match status" value="1"/>
</dbReference>
<dbReference type="SUPFAM" id="SSF88659">
    <property type="entry name" value="Sigma3 and sigma4 domains of RNA polymerase sigma factors"/>
    <property type="match status" value="1"/>
</dbReference>
<evidence type="ECO:0000259" key="7">
    <source>
        <dbReference type="Pfam" id="PF04542"/>
    </source>
</evidence>
<evidence type="ECO:0000259" key="8">
    <source>
        <dbReference type="Pfam" id="PF08281"/>
    </source>
</evidence>
<evidence type="ECO:0000256" key="6">
    <source>
        <dbReference type="SAM" id="MobiDB-lite"/>
    </source>
</evidence>
<sequence length="254" mass="26973">MSSGPTDDSMGDPIDDPTASRARPQPRLALAQRPDASAAPGAGLAAPSGTSALSDAELIAAYVAGNAEAFALLYDRHERAVYRFILRQVQDAAVADDLLQDTWLAVVRAAQTYTPQANAAFTTWLLTIARNRVLDHFRAKRPDVSFDDSGDDDEGLALADCLKADTAAQPETRALSRQQARAFVDAVEALPAAQREAFLLHAEGGLSVEEIAQHTGVGFETAKSRLRYATNRLKQTMQQHGFGLAGLAADGGAA</sequence>
<dbReference type="PANTHER" id="PTHR43133:SF8">
    <property type="entry name" value="RNA POLYMERASE SIGMA FACTOR HI_1459-RELATED"/>
    <property type="match status" value="1"/>
</dbReference>
<keyword evidence="5" id="KW-0804">Transcription</keyword>
<feature type="domain" description="RNA polymerase sigma factor 70 region 4 type 2" evidence="8">
    <location>
        <begin position="182"/>
        <end position="227"/>
    </location>
</feature>
<dbReference type="InterPro" id="IPR013324">
    <property type="entry name" value="RNA_pol_sigma_r3/r4-like"/>
</dbReference>
<dbReference type="NCBIfam" id="TIGR02937">
    <property type="entry name" value="sigma70-ECF"/>
    <property type="match status" value="1"/>
</dbReference>
<evidence type="ECO:0000256" key="5">
    <source>
        <dbReference type="ARBA" id="ARBA00023163"/>
    </source>
</evidence>
<reference evidence="10" key="1">
    <citation type="journal article" date="2019" name="Int. J. Syst. Evol. Microbiol.">
        <title>The Global Catalogue of Microorganisms (GCM) 10K type strain sequencing project: providing services to taxonomists for standard genome sequencing and annotation.</title>
        <authorList>
            <consortium name="The Broad Institute Genomics Platform"/>
            <consortium name="The Broad Institute Genome Sequencing Center for Infectious Disease"/>
            <person name="Wu L."/>
            <person name="Ma J."/>
        </authorList>
    </citation>
    <scope>NUCLEOTIDE SEQUENCE [LARGE SCALE GENOMIC DNA]</scope>
    <source>
        <strain evidence="10">KCTC 52168</strain>
    </source>
</reference>
<dbReference type="CDD" id="cd06171">
    <property type="entry name" value="Sigma70_r4"/>
    <property type="match status" value="1"/>
</dbReference>